<dbReference type="PROSITE" id="PS50853">
    <property type="entry name" value="FN3"/>
    <property type="match status" value="1"/>
</dbReference>
<keyword evidence="6" id="KW-1185">Reference proteome</keyword>
<keyword evidence="3" id="KW-0732">Signal</keyword>
<dbReference type="SMART" id="SM00060">
    <property type="entry name" value="FN3"/>
    <property type="match status" value="1"/>
</dbReference>
<evidence type="ECO:0000313" key="6">
    <source>
        <dbReference type="Proteomes" id="UP000295388"/>
    </source>
</evidence>
<dbReference type="RefSeq" id="WP_133804613.1">
    <property type="nucleotide sequence ID" value="NZ_SNWQ01000024.1"/>
</dbReference>
<protein>
    <submittedName>
        <fullName evidence="5">Fibronectin type III domain protein</fullName>
    </submittedName>
</protein>
<evidence type="ECO:0000259" key="4">
    <source>
        <dbReference type="PROSITE" id="PS50853"/>
    </source>
</evidence>
<dbReference type="PANTHER" id="PTHR42754">
    <property type="entry name" value="ENDOGLUCANASE"/>
    <property type="match status" value="1"/>
</dbReference>
<dbReference type="SUPFAM" id="SSF49265">
    <property type="entry name" value="Fibronectin type III"/>
    <property type="match status" value="1"/>
</dbReference>
<gene>
    <name evidence="5" type="ORF">EV643_12431</name>
</gene>
<dbReference type="Gene3D" id="2.60.40.10">
    <property type="entry name" value="Immunoglobulins"/>
    <property type="match status" value="1"/>
</dbReference>
<dbReference type="GO" id="GO:0000272">
    <property type="term" value="P:polysaccharide catabolic process"/>
    <property type="evidence" value="ECO:0007669"/>
    <property type="project" value="UniProtKB-KW"/>
</dbReference>
<dbReference type="Proteomes" id="UP000295388">
    <property type="component" value="Unassembled WGS sequence"/>
</dbReference>
<dbReference type="PANTHER" id="PTHR42754:SF1">
    <property type="entry name" value="LIPOPROTEIN"/>
    <property type="match status" value="1"/>
</dbReference>
<organism evidence="5 6">
    <name type="scientific">Kribbella caucasensis</name>
    <dbReference type="NCBI Taxonomy" id="2512215"/>
    <lineage>
        <taxon>Bacteria</taxon>
        <taxon>Bacillati</taxon>
        <taxon>Actinomycetota</taxon>
        <taxon>Actinomycetes</taxon>
        <taxon>Propionibacteriales</taxon>
        <taxon>Kribbellaceae</taxon>
        <taxon>Kribbella</taxon>
    </lineage>
</organism>
<name>A0A4R6JKS2_9ACTN</name>
<keyword evidence="1" id="KW-0378">Hydrolase</keyword>
<proteinExistence type="predicted"/>
<dbReference type="OrthoDB" id="4145782at2"/>
<sequence length="560" mass="58239">MRRTPNLPVFRLLVAAVMALSVLPGGTAVAAADTDAPQVVRFHGGGYDRADSLAIDAAGNAYVGGSVDSASGGSTFAVVKLSPQGTVLWTGRYSGSRGGVGGSALAVTADGAGNVYAAGWTGDGVIFNNNIDYLVVKLGPDGAERWAQRYDGPAQGFDQATEVAVDGTGSVYVSGFSYGQNQGQAFDWTTQKYSATGALLWERRHSGPGSNDDRVADLMLAPDGNLVVTGFTKNTGDGLTNDLETLTYDPAGNIVWQARWTDTAGSHETPADLDIDAAGRITVTGTTAESASPYAVPTPITLRYDRTGALLQTIRAGGASVDADSSGAFVLAGFFLEPPGVSSVARYDATGARVWSTPLMVNAEDALSGLSVGSDSAGAVTLAGTVRNVFVHNDDYLTVRYAPDGRELWRHRFNGPVGGDDRVAGLAVDGADTAVVTGTSWNGYLSYKGTADDIVTLRFPAAAAPTLVAPSNLTATGVSVSQIRLTWQDNAGTEDGFRIERCQGIGCAGFVQVATVGHDVTAYTDGGLARNTQYSYRVRAFDADEVSAYSNTATGKTRRR</sequence>
<dbReference type="InterPro" id="IPR003961">
    <property type="entry name" value="FN3_dom"/>
</dbReference>
<feature type="domain" description="Fibronectin type-III" evidence="4">
    <location>
        <begin position="469"/>
        <end position="560"/>
    </location>
</feature>
<dbReference type="SUPFAM" id="SSF101898">
    <property type="entry name" value="NHL repeat"/>
    <property type="match status" value="2"/>
</dbReference>
<dbReference type="InterPro" id="IPR036116">
    <property type="entry name" value="FN3_sf"/>
</dbReference>
<comment type="caution">
    <text evidence="5">The sequence shown here is derived from an EMBL/GenBank/DDBJ whole genome shotgun (WGS) entry which is preliminary data.</text>
</comment>
<keyword evidence="2" id="KW-0624">Polysaccharide degradation</keyword>
<evidence type="ECO:0000256" key="3">
    <source>
        <dbReference type="SAM" id="SignalP"/>
    </source>
</evidence>
<keyword evidence="2" id="KW-0119">Carbohydrate metabolism</keyword>
<evidence type="ECO:0000256" key="2">
    <source>
        <dbReference type="ARBA" id="ARBA00023326"/>
    </source>
</evidence>
<dbReference type="Pfam" id="PF00041">
    <property type="entry name" value="fn3"/>
    <property type="match status" value="1"/>
</dbReference>
<reference evidence="5 6" key="1">
    <citation type="submission" date="2019-03" db="EMBL/GenBank/DDBJ databases">
        <title>Genomic Encyclopedia of Type Strains, Phase III (KMG-III): the genomes of soil and plant-associated and newly described type strains.</title>
        <authorList>
            <person name="Whitman W."/>
        </authorList>
    </citation>
    <scope>NUCLEOTIDE SEQUENCE [LARGE SCALE GENOMIC DNA]</scope>
    <source>
        <strain evidence="5 6">VKM Ac-2527</strain>
    </source>
</reference>
<dbReference type="InterPro" id="IPR013783">
    <property type="entry name" value="Ig-like_fold"/>
</dbReference>
<feature type="signal peptide" evidence="3">
    <location>
        <begin position="1"/>
        <end position="30"/>
    </location>
</feature>
<dbReference type="EMBL" id="SNWQ01000024">
    <property type="protein sequence ID" value="TDO35145.1"/>
    <property type="molecule type" value="Genomic_DNA"/>
</dbReference>
<dbReference type="CDD" id="cd00063">
    <property type="entry name" value="FN3"/>
    <property type="match status" value="1"/>
</dbReference>
<keyword evidence="1" id="KW-0326">Glycosidase</keyword>
<evidence type="ECO:0000256" key="1">
    <source>
        <dbReference type="ARBA" id="ARBA00023295"/>
    </source>
</evidence>
<evidence type="ECO:0000313" key="5">
    <source>
        <dbReference type="EMBL" id="TDO35145.1"/>
    </source>
</evidence>
<accession>A0A4R6JKS2</accession>
<feature type="chain" id="PRO_5020816509" evidence="3">
    <location>
        <begin position="31"/>
        <end position="560"/>
    </location>
</feature>
<dbReference type="GO" id="GO:0016798">
    <property type="term" value="F:hydrolase activity, acting on glycosyl bonds"/>
    <property type="evidence" value="ECO:0007669"/>
    <property type="project" value="UniProtKB-KW"/>
</dbReference>
<dbReference type="AlphaFoldDB" id="A0A4R6JKS2"/>